<dbReference type="Proteomes" id="UP001222118">
    <property type="component" value="Chromosome"/>
</dbReference>
<dbReference type="InterPro" id="IPR003593">
    <property type="entry name" value="AAA+_ATPase"/>
</dbReference>
<name>A0ABY7YVZ6_9HYPH</name>
<dbReference type="InterPro" id="IPR027417">
    <property type="entry name" value="P-loop_NTPase"/>
</dbReference>
<evidence type="ECO:0000313" key="7">
    <source>
        <dbReference type="EMBL" id="WDR05419.1"/>
    </source>
</evidence>
<protein>
    <submittedName>
        <fullName evidence="7">ABC-F family ATP-binding cassette domain-containing protein</fullName>
    </submittedName>
</protein>
<evidence type="ECO:0000256" key="2">
    <source>
        <dbReference type="ARBA" id="ARBA00022737"/>
    </source>
</evidence>
<evidence type="ECO:0000313" key="8">
    <source>
        <dbReference type="Proteomes" id="UP001222118"/>
    </source>
</evidence>
<dbReference type="PANTHER" id="PTHR19211:SF6">
    <property type="entry name" value="BLL7188 PROTEIN"/>
    <property type="match status" value="1"/>
</dbReference>
<keyword evidence="8" id="KW-1185">Reference proteome</keyword>
<dbReference type="SMART" id="SM00382">
    <property type="entry name" value="AAA"/>
    <property type="match status" value="2"/>
</dbReference>
<dbReference type="PROSITE" id="PS50893">
    <property type="entry name" value="ABC_TRANSPORTER_2"/>
    <property type="match status" value="1"/>
</dbReference>
<keyword evidence="4 7" id="KW-0067">ATP-binding</keyword>
<evidence type="ECO:0000259" key="6">
    <source>
        <dbReference type="PROSITE" id="PS50893"/>
    </source>
</evidence>
<gene>
    <name evidence="7" type="ORF">PSQ90_14185</name>
</gene>
<reference evidence="7 8" key="1">
    <citation type="submission" date="2023-02" db="EMBL/GenBank/DDBJ databases">
        <title>Devosia chondri sp. nov., isolated from the phycosphere of marine algae.</title>
        <authorList>
            <person name="Kim J.M."/>
            <person name="Lee J.K."/>
            <person name="Choi B.J."/>
            <person name="Bayburt H."/>
            <person name="Jeon C.O."/>
        </authorList>
    </citation>
    <scope>NUCLEOTIDE SEQUENCE [LARGE SCALE GENOMIC DNA]</scope>
    <source>
        <strain evidence="7 8">G2-5</strain>
    </source>
</reference>
<dbReference type="InterPro" id="IPR017871">
    <property type="entry name" value="ABC_transporter-like_CS"/>
</dbReference>
<proteinExistence type="inferred from homology"/>
<accession>A0ABY7YVZ6</accession>
<dbReference type="CDD" id="cd03221">
    <property type="entry name" value="ABCF_EF-3"/>
    <property type="match status" value="2"/>
</dbReference>
<dbReference type="InterPro" id="IPR003439">
    <property type="entry name" value="ABC_transporter-like_ATP-bd"/>
</dbReference>
<dbReference type="PROSITE" id="PS00211">
    <property type="entry name" value="ABC_TRANSPORTER_1"/>
    <property type="match status" value="1"/>
</dbReference>
<evidence type="ECO:0000256" key="4">
    <source>
        <dbReference type="ARBA" id="ARBA00022840"/>
    </source>
</evidence>
<evidence type="ECO:0000256" key="5">
    <source>
        <dbReference type="SAM" id="MobiDB-lite"/>
    </source>
</evidence>
<dbReference type="GO" id="GO:0005524">
    <property type="term" value="F:ATP binding"/>
    <property type="evidence" value="ECO:0007669"/>
    <property type="project" value="UniProtKB-KW"/>
</dbReference>
<sequence>MPASITIKNLAYATPDGHRLFDGLDLSFTRQRTGLIGRNGVGKSTLLQLILGEHAPASGAIATSGTLGILRQTAHVDDATVADLLCITPDLARLARLEAGTGTLEDAANADWTLPDRMAAATSQIGLADITPQRPLSSLSGGQRTRLAMAALILARPDFILLDEPTNNLDADGRAALSRFLANWRGGAIIVSHDRSLLTQMDSIVELTAISATTYGGNWHHYAERKAIELAARQHDLATADRELAQIDRKRQVQTERNDRKSSVGARLAKRGGAPRILLGARKNNAENTSAENARLAGKQRQEATSKLEAARSQVEIMTPLSVTLTPTNLPGSKTVITCAQLSGGPDPDTPIINELSFSLIGPERVAITGQNGVGKSTLLRLLTGQLTPNSGSATIHCRFALLDQVASVLDPRQSIRDNFRALNPEDDENACRAALARFSFRADAALQIVDTLSGGELLRAALAATIGGGTPPQLLILDEPTNHLDLTAIEAVESGLRGYDGALVIVSHDRTFLENIGIDREIALTGW</sequence>
<feature type="region of interest" description="Disordered" evidence="5">
    <location>
        <begin position="283"/>
        <end position="311"/>
    </location>
</feature>
<evidence type="ECO:0000256" key="3">
    <source>
        <dbReference type="ARBA" id="ARBA00022741"/>
    </source>
</evidence>
<feature type="compositionally biased region" description="Basic and acidic residues" evidence="5">
    <location>
        <begin position="300"/>
        <end position="310"/>
    </location>
</feature>
<keyword evidence="2" id="KW-0677">Repeat</keyword>
<feature type="domain" description="ABC transporter" evidence="6">
    <location>
        <begin position="5"/>
        <end position="235"/>
    </location>
</feature>
<organism evidence="7 8">
    <name type="scientific">Devosia rhodophyticola</name>
    <dbReference type="NCBI Taxonomy" id="3026423"/>
    <lineage>
        <taxon>Bacteria</taxon>
        <taxon>Pseudomonadati</taxon>
        <taxon>Pseudomonadota</taxon>
        <taxon>Alphaproteobacteria</taxon>
        <taxon>Hyphomicrobiales</taxon>
        <taxon>Devosiaceae</taxon>
        <taxon>Devosia</taxon>
    </lineage>
</organism>
<dbReference type="Pfam" id="PF00005">
    <property type="entry name" value="ABC_tran"/>
    <property type="match status" value="2"/>
</dbReference>
<dbReference type="RefSeq" id="WP_282210938.1">
    <property type="nucleotide sequence ID" value="NZ_CP118247.1"/>
</dbReference>
<dbReference type="PANTHER" id="PTHR19211">
    <property type="entry name" value="ATP-BINDING TRANSPORT PROTEIN-RELATED"/>
    <property type="match status" value="1"/>
</dbReference>
<dbReference type="SUPFAM" id="SSF52540">
    <property type="entry name" value="P-loop containing nucleoside triphosphate hydrolases"/>
    <property type="match status" value="2"/>
</dbReference>
<comment type="similarity">
    <text evidence="1">Belongs to the ABC transporter superfamily.</text>
</comment>
<dbReference type="Gene3D" id="3.40.50.300">
    <property type="entry name" value="P-loop containing nucleotide triphosphate hydrolases"/>
    <property type="match status" value="2"/>
</dbReference>
<evidence type="ECO:0000256" key="1">
    <source>
        <dbReference type="ARBA" id="ARBA00005417"/>
    </source>
</evidence>
<keyword evidence="3" id="KW-0547">Nucleotide-binding</keyword>
<dbReference type="EMBL" id="CP118247">
    <property type="protein sequence ID" value="WDR05419.1"/>
    <property type="molecule type" value="Genomic_DNA"/>
</dbReference>
<dbReference type="InterPro" id="IPR050611">
    <property type="entry name" value="ABCF"/>
</dbReference>